<accession>A0A2A5B5R5</accession>
<name>A0A2A5B5R5_9GAMM</name>
<sequence>MLLTSCSNQQLYKMIQENRLQACEEIPIPQQQMCKSQYQKPYDVYQRELKEIEIEQRTSD</sequence>
<protein>
    <submittedName>
        <fullName evidence="1">Uncharacterized protein</fullName>
    </submittedName>
</protein>
<comment type="caution">
    <text evidence="1">The sequence shown here is derived from an EMBL/GenBank/DDBJ whole genome shotgun (WGS) entry which is preliminary data.</text>
</comment>
<reference evidence="2" key="1">
    <citation type="submission" date="2017-08" db="EMBL/GenBank/DDBJ databases">
        <title>A dynamic microbial community with high functional redundancy inhabits the cold, oxic subseafloor aquifer.</title>
        <authorList>
            <person name="Tully B.J."/>
            <person name="Wheat C.G."/>
            <person name="Glazer B.T."/>
            <person name="Huber J.A."/>
        </authorList>
    </citation>
    <scope>NUCLEOTIDE SEQUENCE [LARGE SCALE GENOMIC DNA]</scope>
</reference>
<evidence type="ECO:0000313" key="2">
    <source>
        <dbReference type="Proteomes" id="UP000218327"/>
    </source>
</evidence>
<evidence type="ECO:0000313" key="1">
    <source>
        <dbReference type="EMBL" id="PCJ26883.1"/>
    </source>
</evidence>
<dbReference type="AlphaFoldDB" id="A0A2A5B5R5"/>
<organism evidence="1 2">
    <name type="scientific">SAR86 cluster bacterium</name>
    <dbReference type="NCBI Taxonomy" id="2030880"/>
    <lineage>
        <taxon>Bacteria</taxon>
        <taxon>Pseudomonadati</taxon>
        <taxon>Pseudomonadota</taxon>
        <taxon>Gammaproteobacteria</taxon>
        <taxon>SAR86 cluster</taxon>
    </lineage>
</organism>
<proteinExistence type="predicted"/>
<gene>
    <name evidence="1" type="ORF">COA96_04445</name>
</gene>
<dbReference type="Proteomes" id="UP000218327">
    <property type="component" value="Unassembled WGS sequence"/>
</dbReference>
<dbReference type="EMBL" id="NVVJ01000009">
    <property type="protein sequence ID" value="PCJ26883.1"/>
    <property type="molecule type" value="Genomic_DNA"/>
</dbReference>